<dbReference type="RefSeq" id="WP_247342791.1">
    <property type="nucleotide sequence ID" value="NZ_CP095550.1"/>
</dbReference>
<keyword evidence="3" id="KW-1185">Reference proteome</keyword>
<name>A0ABW5BRS0_9BACI</name>
<keyword evidence="1" id="KW-0472">Membrane</keyword>
<keyword evidence="1" id="KW-1133">Transmembrane helix</keyword>
<evidence type="ECO:0000313" key="3">
    <source>
        <dbReference type="Proteomes" id="UP001597318"/>
    </source>
</evidence>
<evidence type="ECO:0000256" key="1">
    <source>
        <dbReference type="SAM" id="Phobius"/>
    </source>
</evidence>
<dbReference type="EMBL" id="JBHUIK010000001">
    <property type="protein sequence ID" value="MFD2212234.1"/>
    <property type="molecule type" value="Genomic_DNA"/>
</dbReference>
<reference evidence="3" key="1">
    <citation type="journal article" date="2019" name="Int. J. Syst. Evol. Microbiol.">
        <title>The Global Catalogue of Microorganisms (GCM) 10K type strain sequencing project: providing services to taxonomists for standard genome sequencing and annotation.</title>
        <authorList>
            <consortium name="The Broad Institute Genomics Platform"/>
            <consortium name="The Broad Institute Genome Sequencing Center for Infectious Disease"/>
            <person name="Wu L."/>
            <person name="Ma J."/>
        </authorList>
    </citation>
    <scope>NUCLEOTIDE SEQUENCE [LARGE SCALE GENOMIC DNA]</scope>
    <source>
        <strain evidence="3">CGMCC 1.15474</strain>
    </source>
</reference>
<comment type="caution">
    <text evidence="2">The sequence shown here is derived from an EMBL/GenBank/DDBJ whole genome shotgun (WGS) entry which is preliminary data.</text>
</comment>
<evidence type="ECO:0000313" key="2">
    <source>
        <dbReference type="EMBL" id="MFD2212234.1"/>
    </source>
</evidence>
<keyword evidence="1" id="KW-0812">Transmembrane</keyword>
<feature type="transmembrane region" description="Helical" evidence="1">
    <location>
        <begin position="30"/>
        <end position="46"/>
    </location>
</feature>
<organism evidence="2 3">
    <name type="scientific">Metabacillus endolithicus</name>
    <dbReference type="NCBI Taxonomy" id="1535204"/>
    <lineage>
        <taxon>Bacteria</taxon>
        <taxon>Bacillati</taxon>
        <taxon>Bacillota</taxon>
        <taxon>Bacilli</taxon>
        <taxon>Bacillales</taxon>
        <taxon>Bacillaceae</taxon>
        <taxon>Metabacillus</taxon>
    </lineage>
</organism>
<accession>A0ABW5BRS0</accession>
<gene>
    <name evidence="2" type="ORF">ACFSKK_00750</name>
</gene>
<feature type="transmembrane region" description="Helical" evidence="1">
    <location>
        <begin position="5"/>
        <end position="24"/>
    </location>
</feature>
<dbReference type="Proteomes" id="UP001597318">
    <property type="component" value="Unassembled WGS sequence"/>
</dbReference>
<proteinExistence type="predicted"/>
<sequence length="65" mass="6925">MITLIVYVIPLIVLVTGLTVYFTGRSKNNSLLSGIGIGVIVSLLILETPDMIQGFIDGFSNGLVD</sequence>
<protein>
    <submittedName>
        <fullName evidence="2">Uncharacterized protein</fullName>
    </submittedName>
</protein>